<dbReference type="PROSITE" id="PS00122">
    <property type="entry name" value="CARBOXYLESTERASE_B_1"/>
    <property type="match status" value="1"/>
</dbReference>
<accession>A0A9P4HZ96</accession>
<dbReference type="InterPro" id="IPR029058">
    <property type="entry name" value="AB_hydrolase_fold"/>
</dbReference>
<evidence type="ECO:0000256" key="2">
    <source>
        <dbReference type="ARBA" id="ARBA00022801"/>
    </source>
</evidence>
<evidence type="ECO:0000259" key="4">
    <source>
        <dbReference type="Pfam" id="PF00135"/>
    </source>
</evidence>
<comment type="caution">
    <text evidence="5">The sequence shown here is derived from an EMBL/GenBank/DDBJ whole genome shotgun (WGS) entry which is preliminary data.</text>
</comment>
<keyword evidence="6" id="KW-1185">Reference proteome</keyword>
<dbReference type="Gene3D" id="3.40.50.1820">
    <property type="entry name" value="alpha/beta hydrolase"/>
    <property type="match status" value="1"/>
</dbReference>
<dbReference type="Proteomes" id="UP000799776">
    <property type="component" value="Unassembled WGS sequence"/>
</dbReference>
<sequence length="548" mass="61347">MSDCDQIQEPYLKDLEYRGFIQGLTIKAKATGKPLCHYFGGIPYALPPKGDFRWRMPRPLAPCYRYGTRSEPGLFNKRVSICPQPAPGRDEGPEVDEDCLQCNIWVPTTPAPKGGFPVLFYIHGGFLQLGSANDIVPTSLLSETDCKCVIVMPGYRLNVFGFMASYELQTEAQSNREPVGNYGFWDQRLALEWTHKNVSYFGGNPGNITVAGYSAGAHSVFKQLAYDLYLPREKALIRRAVMWSNGPGLQPTSLEETQDQFEELVAQVGIPAALPAAWKLRELRKLPAKTLVAALNSIRKHQFRAVTDGVFVRGDVWADLEGGGFAARMLDRGVELMMGECRDEHFVYGSFRPPHNDLGSLAVRLNADYPAAAVEALVPHYFPGDELPAKYKDWLDAYGRVYADVQIYALERGLVDVLWRTGAGHLVKRYRVEWRARCMDAVVPKEWGVTHTTDLAIWFWGADIGKGLDSEEQRIVQQAFVSPFAQFLKGEDMAWENEGPKQVRRLDSDGNVGSWEDATWEEDLAICDVLQVRAGVRSRVGDKNAAKL</sequence>
<dbReference type="EMBL" id="ML978711">
    <property type="protein sequence ID" value="KAF2092031.1"/>
    <property type="molecule type" value="Genomic_DNA"/>
</dbReference>
<dbReference type="SUPFAM" id="SSF53474">
    <property type="entry name" value="alpha/beta-Hydrolases"/>
    <property type="match status" value="1"/>
</dbReference>
<dbReference type="InterPro" id="IPR002018">
    <property type="entry name" value="CarbesteraseB"/>
</dbReference>
<dbReference type="EC" id="3.1.1.-" evidence="3"/>
<dbReference type="OrthoDB" id="6846267at2759"/>
<dbReference type="InterPro" id="IPR019826">
    <property type="entry name" value="Carboxylesterase_B_AS"/>
</dbReference>
<dbReference type="PANTHER" id="PTHR43142">
    <property type="entry name" value="CARBOXYLIC ESTER HYDROLASE"/>
    <property type="match status" value="1"/>
</dbReference>
<keyword evidence="2 3" id="KW-0378">Hydrolase</keyword>
<organism evidence="5 6">
    <name type="scientific">Saccharata proteae CBS 121410</name>
    <dbReference type="NCBI Taxonomy" id="1314787"/>
    <lineage>
        <taxon>Eukaryota</taxon>
        <taxon>Fungi</taxon>
        <taxon>Dikarya</taxon>
        <taxon>Ascomycota</taxon>
        <taxon>Pezizomycotina</taxon>
        <taxon>Dothideomycetes</taxon>
        <taxon>Dothideomycetes incertae sedis</taxon>
        <taxon>Botryosphaeriales</taxon>
        <taxon>Saccharataceae</taxon>
        <taxon>Saccharata</taxon>
    </lineage>
</organism>
<dbReference type="PANTHER" id="PTHR43142:SF4">
    <property type="entry name" value="CARBOXYLIC ESTER HYDROLASE"/>
    <property type="match status" value="1"/>
</dbReference>
<dbReference type="GO" id="GO:0016787">
    <property type="term" value="F:hydrolase activity"/>
    <property type="evidence" value="ECO:0007669"/>
    <property type="project" value="UniProtKB-KW"/>
</dbReference>
<comment type="similarity">
    <text evidence="1 3">Belongs to the type-B carboxylesterase/lipase family.</text>
</comment>
<name>A0A9P4HZ96_9PEZI</name>
<evidence type="ECO:0000313" key="5">
    <source>
        <dbReference type="EMBL" id="KAF2092031.1"/>
    </source>
</evidence>
<evidence type="ECO:0000313" key="6">
    <source>
        <dbReference type="Proteomes" id="UP000799776"/>
    </source>
</evidence>
<proteinExistence type="inferred from homology"/>
<dbReference type="AlphaFoldDB" id="A0A9P4HZ96"/>
<gene>
    <name evidence="5" type="ORF">K490DRAFT_31770</name>
</gene>
<evidence type="ECO:0000256" key="3">
    <source>
        <dbReference type="RuleBase" id="RU361235"/>
    </source>
</evidence>
<evidence type="ECO:0000256" key="1">
    <source>
        <dbReference type="ARBA" id="ARBA00005964"/>
    </source>
</evidence>
<reference evidence="5" key="1">
    <citation type="journal article" date="2020" name="Stud. Mycol.">
        <title>101 Dothideomycetes genomes: a test case for predicting lifestyles and emergence of pathogens.</title>
        <authorList>
            <person name="Haridas S."/>
            <person name="Albert R."/>
            <person name="Binder M."/>
            <person name="Bloem J."/>
            <person name="Labutti K."/>
            <person name="Salamov A."/>
            <person name="Andreopoulos B."/>
            <person name="Baker S."/>
            <person name="Barry K."/>
            <person name="Bills G."/>
            <person name="Bluhm B."/>
            <person name="Cannon C."/>
            <person name="Castanera R."/>
            <person name="Culley D."/>
            <person name="Daum C."/>
            <person name="Ezra D."/>
            <person name="Gonzalez J."/>
            <person name="Henrissat B."/>
            <person name="Kuo A."/>
            <person name="Liang C."/>
            <person name="Lipzen A."/>
            <person name="Lutzoni F."/>
            <person name="Magnuson J."/>
            <person name="Mondo S."/>
            <person name="Nolan M."/>
            <person name="Ohm R."/>
            <person name="Pangilinan J."/>
            <person name="Park H.-J."/>
            <person name="Ramirez L."/>
            <person name="Alfaro M."/>
            <person name="Sun H."/>
            <person name="Tritt A."/>
            <person name="Yoshinaga Y."/>
            <person name="Zwiers L.-H."/>
            <person name="Turgeon B."/>
            <person name="Goodwin S."/>
            <person name="Spatafora J."/>
            <person name="Crous P."/>
            <person name="Grigoriev I."/>
        </authorList>
    </citation>
    <scope>NUCLEOTIDE SEQUENCE</scope>
    <source>
        <strain evidence="5">CBS 121410</strain>
    </source>
</reference>
<protein>
    <recommendedName>
        <fullName evidence="3">Carboxylic ester hydrolase</fullName>
        <ecNumber evidence="3">3.1.1.-</ecNumber>
    </recommendedName>
</protein>
<feature type="domain" description="Carboxylesterase type B" evidence="4">
    <location>
        <begin position="17"/>
        <end position="492"/>
    </location>
</feature>
<dbReference type="Pfam" id="PF00135">
    <property type="entry name" value="COesterase"/>
    <property type="match status" value="1"/>
</dbReference>